<accession>A0A0P1B0S6</accession>
<sequence>MVAISTSPRSTDMGFGNMPAPGINKCRYKTGKCVNTRSKKRNGQLHQLCKYHRDKANGIQRRFDRQKRELERALKLTGLHTFDSPISTSTMDCTNVAELTSIMTTLDASPTGSTNSTTSMTSESYSSLLLSNVDAFSPDSPDCELNESVWADLPVNESSFYGEDSDMPLPITCNQSYLSVDEIDFLCSAILE</sequence>
<organism evidence="1 2">
    <name type="scientific">Plasmopara halstedii</name>
    <name type="common">Downy mildew of sunflower</name>
    <dbReference type="NCBI Taxonomy" id="4781"/>
    <lineage>
        <taxon>Eukaryota</taxon>
        <taxon>Sar</taxon>
        <taxon>Stramenopiles</taxon>
        <taxon>Oomycota</taxon>
        <taxon>Peronosporomycetes</taxon>
        <taxon>Peronosporales</taxon>
        <taxon>Peronosporaceae</taxon>
        <taxon>Plasmopara</taxon>
    </lineage>
</organism>
<keyword evidence="2" id="KW-1185">Reference proteome</keyword>
<dbReference type="RefSeq" id="XP_024583646.1">
    <property type="nucleotide sequence ID" value="XM_024718227.1"/>
</dbReference>
<evidence type="ECO:0000313" key="2">
    <source>
        <dbReference type="Proteomes" id="UP000054928"/>
    </source>
</evidence>
<dbReference type="GeneID" id="36398978"/>
<evidence type="ECO:0000313" key="1">
    <source>
        <dbReference type="EMBL" id="CEG47277.1"/>
    </source>
</evidence>
<dbReference type="Proteomes" id="UP000054928">
    <property type="component" value="Unassembled WGS sequence"/>
</dbReference>
<dbReference type="OrthoDB" id="61150at2759"/>
<proteinExistence type="predicted"/>
<dbReference type="EMBL" id="CCYD01002371">
    <property type="protein sequence ID" value="CEG47277.1"/>
    <property type="molecule type" value="Genomic_DNA"/>
</dbReference>
<dbReference type="OMA" id="PMYTPDS"/>
<name>A0A0P1B0S6_PLAHL</name>
<protein>
    <submittedName>
        <fullName evidence="1">Uncharacterized protein</fullName>
    </submittedName>
</protein>
<dbReference type="AlphaFoldDB" id="A0A0P1B0S6"/>
<reference evidence="2" key="1">
    <citation type="submission" date="2014-09" db="EMBL/GenBank/DDBJ databases">
        <authorList>
            <person name="Sharma Rahul"/>
            <person name="Thines Marco"/>
        </authorList>
    </citation>
    <scope>NUCLEOTIDE SEQUENCE [LARGE SCALE GENOMIC DNA]</scope>
</reference>